<sequence>MKEYSNVNHTCPYEHDLILDKFRLSGDLVKLPFPIGEYAVDTMWHVNGQLWARVNGSCKGAVDM</sequence>
<dbReference type="EMBL" id="CAJHJT010000056">
    <property type="protein sequence ID" value="CAD7013444.1"/>
    <property type="molecule type" value="Genomic_DNA"/>
</dbReference>
<dbReference type="Proteomes" id="UP000606786">
    <property type="component" value="Unassembled WGS sequence"/>
</dbReference>
<gene>
    <name evidence="1" type="ORF">CCAP1982_LOCUS21509</name>
</gene>
<comment type="caution">
    <text evidence="1">The sequence shown here is derived from an EMBL/GenBank/DDBJ whole genome shotgun (WGS) entry which is preliminary data.</text>
</comment>
<organism evidence="1 2">
    <name type="scientific">Ceratitis capitata</name>
    <name type="common">Mediterranean fruit fly</name>
    <name type="synonym">Tephritis capitata</name>
    <dbReference type="NCBI Taxonomy" id="7213"/>
    <lineage>
        <taxon>Eukaryota</taxon>
        <taxon>Metazoa</taxon>
        <taxon>Ecdysozoa</taxon>
        <taxon>Arthropoda</taxon>
        <taxon>Hexapoda</taxon>
        <taxon>Insecta</taxon>
        <taxon>Pterygota</taxon>
        <taxon>Neoptera</taxon>
        <taxon>Endopterygota</taxon>
        <taxon>Diptera</taxon>
        <taxon>Brachycera</taxon>
        <taxon>Muscomorpha</taxon>
        <taxon>Tephritoidea</taxon>
        <taxon>Tephritidae</taxon>
        <taxon>Ceratitis</taxon>
        <taxon>Ceratitis</taxon>
    </lineage>
</organism>
<dbReference type="OrthoDB" id="8064020at2759"/>
<evidence type="ECO:0000313" key="2">
    <source>
        <dbReference type="Proteomes" id="UP000606786"/>
    </source>
</evidence>
<keyword evidence="2" id="KW-1185">Reference proteome</keyword>
<reference evidence="1" key="1">
    <citation type="submission" date="2020-11" db="EMBL/GenBank/DDBJ databases">
        <authorList>
            <person name="Whitehead M."/>
        </authorList>
    </citation>
    <scope>NUCLEOTIDE SEQUENCE</scope>
    <source>
        <strain evidence="1">EGII</strain>
    </source>
</reference>
<name>A0A811VEM1_CERCA</name>
<protein>
    <submittedName>
        <fullName evidence="1">(Mediterranean fruit fly) hypothetical protein</fullName>
    </submittedName>
</protein>
<proteinExistence type="predicted"/>
<evidence type="ECO:0000313" key="1">
    <source>
        <dbReference type="EMBL" id="CAD7013444.1"/>
    </source>
</evidence>
<dbReference type="InterPro" id="IPR010512">
    <property type="entry name" value="DUF1091"/>
</dbReference>
<dbReference type="Pfam" id="PF06477">
    <property type="entry name" value="DUF1091"/>
    <property type="match status" value="1"/>
</dbReference>
<accession>A0A811VEM1</accession>
<dbReference type="AlphaFoldDB" id="A0A811VEM1"/>